<dbReference type="EMBL" id="CM056815">
    <property type="protein sequence ID" value="KAJ8628544.1"/>
    <property type="molecule type" value="Genomic_DNA"/>
</dbReference>
<keyword evidence="2" id="KW-1185">Reference proteome</keyword>
<evidence type="ECO:0000313" key="1">
    <source>
        <dbReference type="EMBL" id="KAJ8628544.1"/>
    </source>
</evidence>
<comment type="caution">
    <text evidence="1">The sequence shown here is derived from an EMBL/GenBank/DDBJ whole genome shotgun (WGS) entry which is preliminary data.</text>
</comment>
<organism evidence="1 2">
    <name type="scientific">Persea americana</name>
    <name type="common">Avocado</name>
    <dbReference type="NCBI Taxonomy" id="3435"/>
    <lineage>
        <taxon>Eukaryota</taxon>
        <taxon>Viridiplantae</taxon>
        <taxon>Streptophyta</taxon>
        <taxon>Embryophyta</taxon>
        <taxon>Tracheophyta</taxon>
        <taxon>Spermatophyta</taxon>
        <taxon>Magnoliopsida</taxon>
        <taxon>Magnoliidae</taxon>
        <taxon>Laurales</taxon>
        <taxon>Lauraceae</taxon>
        <taxon>Persea</taxon>
    </lineage>
</organism>
<reference evidence="1 2" key="1">
    <citation type="journal article" date="2022" name="Hortic Res">
        <title>A haplotype resolved chromosomal level avocado genome allows analysis of novel avocado genes.</title>
        <authorList>
            <person name="Nath O."/>
            <person name="Fletcher S.J."/>
            <person name="Hayward A."/>
            <person name="Shaw L.M."/>
            <person name="Masouleh A.K."/>
            <person name="Furtado A."/>
            <person name="Henry R.J."/>
            <person name="Mitter N."/>
        </authorList>
    </citation>
    <scope>NUCLEOTIDE SEQUENCE [LARGE SCALE GENOMIC DNA]</scope>
    <source>
        <strain evidence="2">cv. Hass</strain>
    </source>
</reference>
<evidence type="ECO:0000313" key="2">
    <source>
        <dbReference type="Proteomes" id="UP001234297"/>
    </source>
</evidence>
<protein>
    <submittedName>
        <fullName evidence="1">Uncharacterized protein</fullName>
    </submittedName>
</protein>
<accession>A0ACC2L699</accession>
<dbReference type="Proteomes" id="UP001234297">
    <property type="component" value="Chromosome 7"/>
</dbReference>
<name>A0ACC2L699_PERAE</name>
<sequence>MESTLAVREFQNFINEAQLQDMGFVGSPFTWSNMRTSPARILERLDRGLTTPAWITSYDDWFLHRLPRIGSDHNPLLLSKRHPQAHHKSFFRYENMWHSHPVFESWARNQWPSQRLPLLDKLRRMASTLSDWNKHSFGNIFRELDCLKCRIEGIQMATSYPSSNFLLSLEEDLQNQYSIKLRQIEDFWAQRSRVTWLTQGDSNSQFFHMAAKIFHRKTRILSLLTEQGQTISEQNQLEDHCLRSFASWFSYQNQSARCLNLQVPFSLEGSITPNNKLTLTENPSVSEWWLKSYGMSRLKGSREMVAVKLDVEKAYDSISWPFLEACLIRFGFHESFLAKIMKCVTSIQYKIRVNGEYTALFSPFRGLCQGDPLSSYLYIICAKVLTRHTTSLSNANKMLFPKIALRGQRVGLLQFADDLLFFLHLNDRILVNLTKTLQLFEEEASQRINKSKGQLLFSMNTTPSAARQTKDILQISRSVTSFDYLGTPLAMDKNQHLAWHNTLKANTQAHRWLARQISFPSWSVNTDSIGDLSHPNLLPWPLIHPRWNTRLLYHWWPDDIVERICSIPLGGQDIPYWKNEKAGSCTTKALYKHLRNLHTGPNFPWHIIWSLEIPSKQKIFLWKCLQDRIPTRIRLHRIFPDINPSYVFCLQEYESRDHLFSSCEATHRLRQHIQNQLLGDEPEQSGFGQSRGEDQSIHWSRRCVSLEKERRLCFSLLRCSKTQRIHTLVTENKGTRFRSVGDRWRTLGLFLTGVHRRKLSDVTAAHAVVEEEEERKLLLLQSVAVKPCHHGLYKLSPENKTAAVAGAPSCRAVPWPKEKQ</sequence>
<proteinExistence type="predicted"/>
<gene>
    <name evidence="1" type="ORF">MRB53_021867</name>
</gene>